<accession>A0A5B2VY12</accession>
<comment type="caution">
    <text evidence="2">The sequence shown here is derived from an EMBL/GenBank/DDBJ whole genome shotgun (WGS) entry which is preliminary data.</text>
</comment>
<dbReference type="Gene3D" id="3.40.50.10540">
    <property type="entry name" value="Crotonobetainyl-coa:carnitine coa-transferase, domain 1"/>
    <property type="match status" value="1"/>
</dbReference>
<gene>
    <name evidence="2" type="ORF">F0L46_01095</name>
</gene>
<reference evidence="2 3" key="2">
    <citation type="submission" date="2019-09" db="EMBL/GenBank/DDBJ databases">
        <authorList>
            <person name="Jin C."/>
        </authorList>
    </citation>
    <scope>NUCLEOTIDE SEQUENCE [LARGE SCALE GENOMIC DNA]</scope>
    <source>
        <strain evidence="2 3">BN140002</strain>
    </source>
</reference>
<keyword evidence="3" id="KW-1185">Reference proteome</keyword>
<evidence type="ECO:0000313" key="2">
    <source>
        <dbReference type="EMBL" id="KAA2244271.1"/>
    </source>
</evidence>
<dbReference type="InterPro" id="IPR044855">
    <property type="entry name" value="CoA-Trfase_III_dom3_sf"/>
</dbReference>
<organism evidence="2 3">
    <name type="scientific">Salinarimonas soli</name>
    <dbReference type="NCBI Taxonomy" id="1638099"/>
    <lineage>
        <taxon>Bacteria</taxon>
        <taxon>Pseudomonadati</taxon>
        <taxon>Pseudomonadota</taxon>
        <taxon>Alphaproteobacteria</taxon>
        <taxon>Hyphomicrobiales</taxon>
        <taxon>Salinarimonadaceae</taxon>
        <taxon>Salinarimonas</taxon>
    </lineage>
</organism>
<dbReference type="PANTHER" id="PTHR48207">
    <property type="entry name" value="SUCCINATE--HYDROXYMETHYLGLUTARATE COA-TRANSFERASE"/>
    <property type="match status" value="1"/>
</dbReference>
<dbReference type="Proteomes" id="UP000323142">
    <property type="component" value="Unassembled WGS sequence"/>
</dbReference>
<evidence type="ECO:0000313" key="3">
    <source>
        <dbReference type="Proteomes" id="UP000323142"/>
    </source>
</evidence>
<dbReference type="InterPro" id="IPR050483">
    <property type="entry name" value="CoA-transferase_III_domain"/>
</dbReference>
<dbReference type="GO" id="GO:0008410">
    <property type="term" value="F:CoA-transferase activity"/>
    <property type="evidence" value="ECO:0007669"/>
    <property type="project" value="TreeGrafter"/>
</dbReference>
<keyword evidence="1 2" id="KW-0808">Transferase</keyword>
<dbReference type="Pfam" id="PF02515">
    <property type="entry name" value="CoA_transf_3"/>
    <property type="match status" value="1"/>
</dbReference>
<dbReference type="AlphaFoldDB" id="A0A5B2VY12"/>
<evidence type="ECO:0000256" key="1">
    <source>
        <dbReference type="ARBA" id="ARBA00022679"/>
    </source>
</evidence>
<dbReference type="InterPro" id="IPR003673">
    <property type="entry name" value="CoA-Trfase_fam_III"/>
</dbReference>
<dbReference type="EMBL" id="VUOA01000003">
    <property type="protein sequence ID" value="KAA2244271.1"/>
    <property type="molecule type" value="Genomic_DNA"/>
</dbReference>
<dbReference type="SUPFAM" id="SSF89796">
    <property type="entry name" value="CoA-transferase family III (CaiB/BaiF)"/>
    <property type="match status" value="1"/>
</dbReference>
<dbReference type="Gene3D" id="3.30.1540.10">
    <property type="entry name" value="formyl-coa transferase, domain 3"/>
    <property type="match status" value="1"/>
</dbReference>
<dbReference type="PANTHER" id="PTHR48207:SF3">
    <property type="entry name" value="SUCCINATE--HYDROXYMETHYLGLUTARATE COA-TRANSFERASE"/>
    <property type="match status" value="1"/>
</dbReference>
<protein>
    <submittedName>
        <fullName evidence="2">CoA transferase</fullName>
    </submittedName>
</protein>
<dbReference type="InterPro" id="IPR023606">
    <property type="entry name" value="CoA-Trfase_III_dom_1_sf"/>
</dbReference>
<sequence>MTLPEMEIAMAGALDGIKVLDLSRFIAGPFCGQILGDLGADVVKVERIDGGEEGRRVGETVAGDSLFFLSANRNKRGLALDFRDPEGQKLLARLAATADILVENFRPGTLERMGLGWDTLSAANPRLILVRISGFGQDGPLAQHPCFDGAAQAQTGIMAMNGQPGGPPTMAGVFVCDYSTALYAVIAALAALRARDATGRGQVVEATLMESGLSLLTTALTERILLGREPPRLGNRDRYLSPSHCLRGRDRGWVYVVAGNDAHFPRFAEAMGRPDLAGDPRFSTFVGRNAHIDALEAIIDAWAAELDSGEILARLQAADVPCERVASMADIVENPQVRHRRQIVDVPHPVLGSVPFPGPALRLHETPPAIRRGAPGLGEHSAEILADWLAMDAAAIAAMQAAGTI</sequence>
<name>A0A5B2VY12_9HYPH</name>
<proteinExistence type="predicted"/>
<reference evidence="2 3" key="1">
    <citation type="submission" date="2019-09" db="EMBL/GenBank/DDBJ databases">
        <title>Salinarimonas rosea gen. nov., sp. nov., a new member of the a-2 subgroup of the Proteobacteria.</title>
        <authorList>
            <person name="Liu J."/>
        </authorList>
    </citation>
    <scope>NUCLEOTIDE SEQUENCE [LARGE SCALE GENOMIC DNA]</scope>
    <source>
        <strain evidence="2 3">BN140002</strain>
    </source>
</reference>
<dbReference type="OrthoDB" id="5720311at2"/>